<accession>A0AAV5J604</accession>
<name>A0AAV5J604_9ROSI</name>
<comment type="caution">
    <text evidence="1">The sequence shown here is derived from an EMBL/GenBank/DDBJ whole genome shotgun (WGS) entry which is preliminary data.</text>
</comment>
<evidence type="ECO:0000313" key="1">
    <source>
        <dbReference type="EMBL" id="GKV06320.1"/>
    </source>
</evidence>
<evidence type="ECO:0000313" key="2">
    <source>
        <dbReference type="Proteomes" id="UP001054252"/>
    </source>
</evidence>
<keyword evidence="2" id="KW-1185">Reference proteome</keyword>
<reference evidence="1 2" key="1">
    <citation type="journal article" date="2021" name="Commun. Biol.">
        <title>The genome of Shorea leprosula (Dipterocarpaceae) highlights the ecological relevance of drought in aseasonal tropical rainforests.</title>
        <authorList>
            <person name="Ng K.K.S."/>
            <person name="Kobayashi M.J."/>
            <person name="Fawcett J.A."/>
            <person name="Hatakeyama M."/>
            <person name="Paape T."/>
            <person name="Ng C.H."/>
            <person name="Ang C.C."/>
            <person name="Tnah L.H."/>
            <person name="Lee C.T."/>
            <person name="Nishiyama T."/>
            <person name="Sese J."/>
            <person name="O'Brien M.J."/>
            <person name="Copetti D."/>
            <person name="Mohd Noor M.I."/>
            <person name="Ong R.C."/>
            <person name="Putra M."/>
            <person name="Sireger I.Z."/>
            <person name="Indrioko S."/>
            <person name="Kosugi Y."/>
            <person name="Izuno A."/>
            <person name="Isagi Y."/>
            <person name="Lee S.L."/>
            <person name="Shimizu K.K."/>
        </authorList>
    </citation>
    <scope>NUCLEOTIDE SEQUENCE [LARGE SCALE GENOMIC DNA]</scope>
    <source>
        <strain evidence="1">214</strain>
    </source>
</reference>
<dbReference type="EMBL" id="BPVZ01000025">
    <property type="protein sequence ID" value="GKV06320.1"/>
    <property type="molecule type" value="Genomic_DNA"/>
</dbReference>
<sequence length="81" mass="9502">MWKKANWAPNDWCPLDLQLSLNIFVDFSKPNSMLILYWNVRGIRNPTFLCNAHDLTYCFGPIILVFFETCVNCDCVETIMH</sequence>
<organism evidence="1 2">
    <name type="scientific">Rubroshorea leprosula</name>
    <dbReference type="NCBI Taxonomy" id="152421"/>
    <lineage>
        <taxon>Eukaryota</taxon>
        <taxon>Viridiplantae</taxon>
        <taxon>Streptophyta</taxon>
        <taxon>Embryophyta</taxon>
        <taxon>Tracheophyta</taxon>
        <taxon>Spermatophyta</taxon>
        <taxon>Magnoliopsida</taxon>
        <taxon>eudicotyledons</taxon>
        <taxon>Gunneridae</taxon>
        <taxon>Pentapetalae</taxon>
        <taxon>rosids</taxon>
        <taxon>malvids</taxon>
        <taxon>Malvales</taxon>
        <taxon>Dipterocarpaceae</taxon>
        <taxon>Rubroshorea</taxon>
    </lineage>
</organism>
<proteinExistence type="predicted"/>
<gene>
    <name evidence="1" type="ORF">SLEP1_g18221</name>
</gene>
<protein>
    <submittedName>
        <fullName evidence="1">Uncharacterized protein</fullName>
    </submittedName>
</protein>
<dbReference type="AlphaFoldDB" id="A0AAV5J604"/>
<dbReference type="Proteomes" id="UP001054252">
    <property type="component" value="Unassembled WGS sequence"/>
</dbReference>